<sequence length="167" mass="19218">MNLFVPPGVEFKYFPTHVTNWKGCIRTFETKEKYTVKMTMKATSTRYDIADFYNGNDTSAASGISHFDAVGNGKMTTTVMSWGRQLTVVLLQSERFVQYASVTSVPQKVNDCSFEDGWCGWHNYEDDLVAERKLWEVYTCSSKRHGRFNGQERDHTYERGTGNYDTL</sequence>
<dbReference type="AlphaFoldDB" id="A0AAD9P2L8"/>
<organism evidence="2 3">
    <name type="scientific">Ridgeia piscesae</name>
    <name type="common">Tubeworm</name>
    <dbReference type="NCBI Taxonomy" id="27915"/>
    <lineage>
        <taxon>Eukaryota</taxon>
        <taxon>Metazoa</taxon>
        <taxon>Spiralia</taxon>
        <taxon>Lophotrochozoa</taxon>
        <taxon>Annelida</taxon>
        <taxon>Polychaeta</taxon>
        <taxon>Sedentaria</taxon>
        <taxon>Canalipalpata</taxon>
        <taxon>Sabellida</taxon>
        <taxon>Siboglinidae</taxon>
        <taxon>Ridgeia</taxon>
    </lineage>
</organism>
<gene>
    <name evidence="2" type="ORF">NP493_181g06049</name>
</gene>
<dbReference type="PROSITE" id="PS50060">
    <property type="entry name" value="MAM_2"/>
    <property type="match status" value="1"/>
</dbReference>
<dbReference type="Proteomes" id="UP001209878">
    <property type="component" value="Unassembled WGS sequence"/>
</dbReference>
<evidence type="ECO:0000259" key="1">
    <source>
        <dbReference type="PROSITE" id="PS50060"/>
    </source>
</evidence>
<comment type="caution">
    <text evidence="2">The sequence shown here is derived from an EMBL/GenBank/DDBJ whole genome shotgun (WGS) entry which is preliminary data.</text>
</comment>
<dbReference type="InterPro" id="IPR000998">
    <property type="entry name" value="MAM_dom"/>
</dbReference>
<name>A0AAD9P2L8_RIDPI</name>
<protein>
    <recommendedName>
        <fullName evidence="1">MAM domain-containing protein</fullName>
    </recommendedName>
</protein>
<proteinExistence type="predicted"/>
<reference evidence="2" key="1">
    <citation type="journal article" date="2023" name="Mol. Biol. Evol.">
        <title>Third-Generation Sequencing Reveals the Adaptive Role of the Epigenome in Three Deep-Sea Polychaetes.</title>
        <authorList>
            <person name="Perez M."/>
            <person name="Aroh O."/>
            <person name="Sun Y."/>
            <person name="Lan Y."/>
            <person name="Juniper S.K."/>
            <person name="Young C.R."/>
            <person name="Angers B."/>
            <person name="Qian P.Y."/>
        </authorList>
    </citation>
    <scope>NUCLEOTIDE SEQUENCE</scope>
    <source>
        <strain evidence="2">R07B-5</strain>
    </source>
</reference>
<evidence type="ECO:0000313" key="2">
    <source>
        <dbReference type="EMBL" id="KAK2187006.1"/>
    </source>
</evidence>
<evidence type="ECO:0000313" key="3">
    <source>
        <dbReference type="Proteomes" id="UP001209878"/>
    </source>
</evidence>
<dbReference type="GO" id="GO:0016020">
    <property type="term" value="C:membrane"/>
    <property type="evidence" value="ECO:0007669"/>
    <property type="project" value="InterPro"/>
</dbReference>
<keyword evidence="3" id="KW-1185">Reference proteome</keyword>
<feature type="domain" description="MAM" evidence="1">
    <location>
        <begin position="110"/>
        <end position="167"/>
    </location>
</feature>
<accession>A0AAD9P2L8</accession>
<dbReference type="EMBL" id="JAODUO010000181">
    <property type="protein sequence ID" value="KAK2187006.1"/>
    <property type="molecule type" value="Genomic_DNA"/>
</dbReference>